<protein>
    <submittedName>
        <fullName evidence="3">MBL fold metallo-hydrolase</fullName>
    </submittedName>
</protein>
<dbReference type="GO" id="GO:0016787">
    <property type="term" value="F:hydrolase activity"/>
    <property type="evidence" value="ECO:0007669"/>
    <property type="project" value="UniProtKB-KW"/>
</dbReference>
<dbReference type="AlphaFoldDB" id="A0A2N8KXV6"/>
<dbReference type="EMBL" id="POSP01000003">
    <property type="protein sequence ID" value="PND38261.1"/>
    <property type="molecule type" value="Genomic_DNA"/>
</dbReference>
<dbReference type="Gene3D" id="3.60.15.10">
    <property type="entry name" value="Ribonuclease Z/Hydroxyacylglutathione hydrolase-like"/>
    <property type="match status" value="1"/>
</dbReference>
<dbReference type="SUPFAM" id="SSF56281">
    <property type="entry name" value="Metallo-hydrolase/oxidoreductase"/>
    <property type="match status" value="1"/>
</dbReference>
<accession>A0A2N8KXV6</accession>
<sequence>MNFRSTVLATATALSLGATASLAQAADVSPASTPASAPALSLKVYNADSRSFNVNSTLIYGEKEAMVIDAGFTRADALRIAAQVLDSGRSLRTIYVSQADPDYYFGVETLKQIFPQAEVLSTPAVLAKLAPKMAGKLAFWGPKMGANAPSQPVLPRAIEGNTLTLDGQSIEIRGTQGLLAHRPYAWIPSIKAIVGNIAVVGQMHVWTADTQSAAERAAWVAQLDEMAALKPAQVVPGHMSAGTPLDASAIRFTKDYLLSFEKNLAAHTQSADLIAAMKKAYPNLSEGALSLDIGAKVNTGEMKW</sequence>
<feature type="chain" id="PRO_5014983540" evidence="1">
    <location>
        <begin position="26"/>
        <end position="304"/>
    </location>
</feature>
<reference evidence="3 4" key="1">
    <citation type="submission" date="2018-01" db="EMBL/GenBank/DDBJ databases">
        <title>Draft genome sequence of Paucibacter aquatile CR182 isolated from freshwater of the Nakdong River.</title>
        <authorList>
            <person name="Choi A."/>
            <person name="Chung E.J."/>
        </authorList>
    </citation>
    <scope>NUCLEOTIDE SEQUENCE [LARGE SCALE GENOMIC DNA]</scope>
    <source>
        <strain evidence="3 4">CR182</strain>
    </source>
</reference>
<gene>
    <name evidence="3" type="ORF">C1O66_12505</name>
</gene>
<keyword evidence="4" id="KW-1185">Reference proteome</keyword>
<evidence type="ECO:0000313" key="3">
    <source>
        <dbReference type="EMBL" id="PND38261.1"/>
    </source>
</evidence>
<feature type="domain" description="Metallo-beta-lactamase" evidence="2">
    <location>
        <begin position="53"/>
        <end position="238"/>
    </location>
</feature>
<proteinExistence type="predicted"/>
<organism evidence="3 4">
    <name type="scientific">Kinneretia aquatilis</name>
    <dbReference type="NCBI Taxonomy" id="2070761"/>
    <lineage>
        <taxon>Bacteria</taxon>
        <taxon>Pseudomonadati</taxon>
        <taxon>Pseudomonadota</taxon>
        <taxon>Betaproteobacteria</taxon>
        <taxon>Burkholderiales</taxon>
        <taxon>Sphaerotilaceae</taxon>
        <taxon>Roseateles</taxon>
    </lineage>
</organism>
<dbReference type="InterPro" id="IPR036866">
    <property type="entry name" value="RibonucZ/Hydroxyglut_hydro"/>
</dbReference>
<dbReference type="Proteomes" id="UP000235916">
    <property type="component" value="Unassembled WGS sequence"/>
</dbReference>
<dbReference type="InterPro" id="IPR001279">
    <property type="entry name" value="Metallo-B-lactamas"/>
</dbReference>
<evidence type="ECO:0000259" key="2">
    <source>
        <dbReference type="SMART" id="SM00849"/>
    </source>
</evidence>
<feature type="signal peptide" evidence="1">
    <location>
        <begin position="1"/>
        <end position="25"/>
    </location>
</feature>
<dbReference type="PANTHER" id="PTHR42951">
    <property type="entry name" value="METALLO-BETA-LACTAMASE DOMAIN-CONTAINING"/>
    <property type="match status" value="1"/>
</dbReference>
<keyword evidence="3" id="KW-0378">Hydrolase</keyword>
<dbReference type="InterPro" id="IPR050855">
    <property type="entry name" value="NDM-1-like"/>
</dbReference>
<dbReference type="OrthoDB" id="5293495at2"/>
<name>A0A2N8KXV6_9BURK</name>
<evidence type="ECO:0000313" key="4">
    <source>
        <dbReference type="Proteomes" id="UP000235916"/>
    </source>
</evidence>
<dbReference type="CDD" id="cd07739">
    <property type="entry name" value="metallo-hydrolase-like_MBL-fold"/>
    <property type="match status" value="1"/>
</dbReference>
<evidence type="ECO:0000256" key="1">
    <source>
        <dbReference type="SAM" id="SignalP"/>
    </source>
</evidence>
<dbReference type="Pfam" id="PF00753">
    <property type="entry name" value="Lactamase_B"/>
    <property type="match status" value="1"/>
</dbReference>
<dbReference type="PANTHER" id="PTHR42951:SF14">
    <property type="entry name" value="METALLO-BETA-LACTAMASE SUPERFAMILY PROTEIN"/>
    <property type="match status" value="1"/>
</dbReference>
<keyword evidence="1" id="KW-0732">Signal</keyword>
<comment type="caution">
    <text evidence="3">The sequence shown here is derived from an EMBL/GenBank/DDBJ whole genome shotgun (WGS) entry which is preliminary data.</text>
</comment>
<dbReference type="SMART" id="SM00849">
    <property type="entry name" value="Lactamase_B"/>
    <property type="match status" value="1"/>
</dbReference>